<reference evidence="1 2" key="1">
    <citation type="submission" date="2018-01" db="EMBL/GenBank/DDBJ databases">
        <title>The draft genome of an aniline degradation strain ANB-1.</title>
        <authorList>
            <person name="Zhang L."/>
            <person name="Jiang J."/>
        </authorList>
    </citation>
    <scope>NUCLEOTIDE SEQUENCE [LARGE SCALE GENOMIC DNA]</scope>
    <source>
        <strain evidence="1 2">ANB-1</strain>
    </source>
</reference>
<dbReference type="Pfam" id="PF09932">
    <property type="entry name" value="DUF2164"/>
    <property type="match status" value="1"/>
</dbReference>
<dbReference type="AlphaFoldDB" id="A0A2N8KMH9"/>
<organism evidence="1 2">
    <name type="scientific">Achromobacter pulmonis</name>
    <dbReference type="NCBI Taxonomy" id="1389932"/>
    <lineage>
        <taxon>Bacteria</taxon>
        <taxon>Pseudomonadati</taxon>
        <taxon>Pseudomonadota</taxon>
        <taxon>Betaproteobacteria</taxon>
        <taxon>Burkholderiales</taxon>
        <taxon>Alcaligenaceae</taxon>
        <taxon>Achromobacter</taxon>
    </lineage>
</organism>
<dbReference type="RefSeq" id="WP_102772723.1">
    <property type="nucleotide sequence ID" value="NZ_POQS01000002.1"/>
</dbReference>
<name>A0A2N8KMH9_9BURK</name>
<dbReference type="EMBL" id="POQS01000002">
    <property type="protein sequence ID" value="PND34663.1"/>
    <property type="molecule type" value="Genomic_DNA"/>
</dbReference>
<keyword evidence="2" id="KW-1185">Reference proteome</keyword>
<protein>
    <submittedName>
        <fullName evidence="1">DUF2164 domain-containing protein</fullName>
    </submittedName>
</protein>
<comment type="caution">
    <text evidence="1">The sequence shown here is derived from an EMBL/GenBank/DDBJ whole genome shotgun (WGS) entry which is preliminary data.</text>
</comment>
<evidence type="ECO:0000313" key="2">
    <source>
        <dbReference type="Proteomes" id="UP000235994"/>
    </source>
</evidence>
<dbReference type="Proteomes" id="UP000235994">
    <property type="component" value="Unassembled WGS sequence"/>
</dbReference>
<dbReference type="InterPro" id="IPR018680">
    <property type="entry name" value="DUF2164"/>
</dbReference>
<evidence type="ECO:0000313" key="1">
    <source>
        <dbReference type="EMBL" id="PND34663.1"/>
    </source>
</evidence>
<proteinExistence type="predicted"/>
<sequence length="92" mass="10531">MAIELEKQVRAAAIASIQRYFDEHMEEPIGNIAAAALLGFFLEEIGPVVYNQAVADAQERLQLRVSELDLEVREDEFGYWRKHAAGQRNRRT</sequence>
<gene>
    <name evidence="1" type="ORF">C1I89_10840</name>
</gene>
<accession>A0A2N8KMH9</accession>